<dbReference type="PANTHER" id="PTHR30472:SF19">
    <property type="entry name" value="PETROBACTIN IMPORT SYSTEM PERMEASE PROTEIN YCLO"/>
    <property type="match status" value="1"/>
</dbReference>
<dbReference type="PANTHER" id="PTHR30472">
    <property type="entry name" value="FERRIC ENTEROBACTIN TRANSPORT SYSTEM PERMEASE PROTEIN"/>
    <property type="match status" value="1"/>
</dbReference>
<keyword evidence="9 10" id="KW-0472">Membrane</keyword>
<dbReference type="SUPFAM" id="SSF81345">
    <property type="entry name" value="ABC transporter involved in vitamin B12 uptake, BtuC"/>
    <property type="match status" value="1"/>
</dbReference>
<evidence type="ECO:0000256" key="3">
    <source>
        <dbReference type="ARBA" id="ARBA00022448"/>
    </source>
</evidence>
<dbReference type="FunFam" id="1.10.3470.10:FF:000004">
    <property type="entry name" value="Iron compound ABC transporter, permease"/>
    <property type="match status" value="1"/>
</dbReference>
<dbReference type="Gene3D" id="1.10.3470.10">
    <property type="entry name" value="ABC transporter involved in vitamin B12 uptake, BtuC"/>
    <property type="match status" value="1"/>
</dbReference>
<evidence type="ECO:0000313" key="12">
    <source>
        <dbReference type="Proteomes" id="UP000490800"/>
    </source>
</evidence>
<proteinExistence type="inferred from homology"/>
<organism evidence="11 12">
    <name type="scientific">Paenibacillus lutrae</name>
    <dbReference type="NCBI Taxonomy" id="2078573"/>
    <lineage>
        <taxon>Bacteria</taxon>
        <taxon>Bacillati</taxon>
        <taxon>Bacillota</taxon>
        <taxon>Bacilli</taxon>
        <taxon>Bacillales</taxon>
        <taxon>Paenibacillaceae</taxon>
        <taxon>Paenibacillus</taxon>
    </lineage>
</organism>
<feature type="transmembrane region" description="Helical" evidence="10">
    <location>
        <begin position="265"/>
        <end position="284"/>
    </location>
</feature>
<keyword evidence="12" id="KW-1185">Reference proteome</keyword>
<dbReference type="AlphaFoldDB" id="A0A7X3JZC7"/>
<dbReference type="GO" id="GO:0005886">
    <property type="term" value="C:plasma membrane"/>
    <property type="evidence" value="ECO:0007669"/>
    <property type="project" value="UniProtKB-SubCell"/>
</dbReference>
<feature type="transmembrane region" description="Helical" evidence="10">
    <location>
        <begin position="69"/>
        <end position="90"/>
    </location>
</feature>
<evidence type="ECO:0000256" key="9">
    <source>
        <dbReference type="ARBA" id="ARBA00023136"/>
    </source>
</evidence>
<evidence type="ECO:0000256" key="4">
    <source>
        <dbReference type="ARBA" id="ARBA00022475"/>
    </source>
</evidence>
<feature type="transmembrane region" description="Helical" evidence="10">
    <location>
        <begin position="224"/>
        <end position="253"/>
    </location>
</feature>
<keyword evidence="7 10" id="KW-1133">Transmembrane helix</keyword>
<feature type="transmembrane region" description="Helical" evidence="10">
    <location>
        <begin position="176"/>
        <end position="194"/>
    </location>
</feature>
<keyword evidence="5" id="KW-0406">Ion transport</keyword>
<reference evidence="11 12" key="1">
    <citation type="journal article" date="2019" name="Microorganisms">
        <title>Paenibacillus lutrae sp. nov., A Chitinolytic Species Isolated from A River Otter in Castril Natural Park, Granada, Spain.</title>
        <authorList>
            <person name="Rodriguez M."/>
            <person name="Reina J.C."/>
            <person name="Bejar V."/>
            <person name="Llamas I."/>
        </authorList>
    </citation>
    <scope>NUCLEOTIDE SEQUENCE [LARGE SCALE GENOMIC DNA]</scope>
    <source>
        <strain evidence="11 12">N10</strain>
    </source>
</reference>
<evidence type="ECO:0000256" key="10">
    <source>
        <dbReference type="SAM" id="Phobius"/>
    </source>
</evidence>
<dbReference type="Pfam" id="PF01032">
    <property type="entry name" value="FecCD"/>
    <property type="match status" value="1"/>
</dbReference>
<evidence type="ECO:0000256" key="7">
    <source>
        <dbReference type="ARBA" id="ARBA00022989"/>
    </source>
</evidence>
<dbReference type="RefSeq" id="WP_157335237.1">
    <property type="nucleotide sequence ID" value="NZ_RHLK01000004.1"/>
</dbReference>
<dbReference type="CDD" id="cd06550">
    <property type="entry name" value="TM_ABC_iron-siderophores_like"/>
    <property type="match status" value="1"/>
</dbReference>
<dbReference type="GO" id="GO:0022857">
    <property type="term" value="F:transmembrane transporter activity"/>
    <property type="evidence" value="ECO:0007669"/>
    <property type="project" value="InterPro"/>
</dbReference>
<feature type="transmembrane region" description="Helical" evidence="10">
    <location>
        <begin position="43"/>
        <end position="63"/>
    </location>
</feature>
<comment type="similarity">
    <text evidence="2">Belongs to the binding-protein-dependent transport system permease family. FecCD subfamily.</text>
</comment>
<dbReference type="GO" id="GO:0033214">
    <property type="term" value="P:siderophore-iron import into cell"/>
    <property type="evidence" value="ECO:0007669"/>
    <property type="project" value="TreeGrafter"/>
</dbReference>
<name>A0A7X3JZC7_9BACL</name>
<dbReference type="InterPro" id="IPR000522">
    <property type="entry name" value="ABC_transptr_permease_BtuC"/>
</dbReference>
<sequence>MNAKVQLKISILAVIALVLIAIFMTIDAAGNWDYILRSRPKKILAIILTGGAIAFSTMVFQTITNNRILTPSIIGLDSLYMLFQTAIVFLGGSASFLLNKNVNFLLSIALMVMFTGVLYKLLFKREGNNLYFLLLVGLIFGTFFQSISSFMQVLIDPNEFLRVQDKMFASFNNVNTDLLIISIVLLALVIAYFARFTKYLDVLALGREHAINLGIDYDYVVKRLLVVVAILISIATALVGPITFLGLLVANVVHEFLRTYRHKDLITGSILISIIALVGGLLIVERVFTFSTTLSVIINFIGGVYFIYLLLKEKKSW</sequence>
<evidence type="ECO:0000313" key="11">
    <source>
        <dbReference type="EMBL" id="MVO99904.1"/>
    </source>
</evidence>
<keyword evidence="3" id="KW-0813">Transport</keyword>
<keyword evidence="6 10" id="KW-0812">Transmembrane</keyword>
<evidence type="ECO:0000256" key="1">
    <source>
        <dbReference type="ARBA" id="ARBA00004651"/>
    </source>
</evidence>
<protein>
    <submittedName>
        <fullName evidence="11">Iron chelate uptake ABC transporter family permease subunit</fullName>
    </submittedName>
</protein>
<accession>A0A7X3JZC7</accession>
<gene>
    <name evidence="11" type="ORF">EDM21_10240</name>
</gene>
<dbReference type="Proteomes" id="UP000490800">
    <property type="component" value="Unassembled WGS sequence"/>
</dbReference>
<comment type="caution">
    <text evidence="11">The sequence shown here is derived from an EMBL/GenBank/DDBJ whole genome shotgun (WGS) entry which is preliminary data.</text>
</comment>
<evidence type="ECO:0000256" key="8">
    <source>
        <dbReference type="ARBA" id="ARBA00023004"/>
    </source>
</evidence>
<dbReference type="OrthoDB" id="9796260at2"/>
<evidence type="ECO:0000256" key="5">
    <source>
        <dbReference type="ARBA" id="ARBA00022496"/>
    </source>
</evidence>
<dbReference type="EMBL" id="RHLK01000004">
    <property type="protein sequence ID" value="MVO99904.1"/>
    <property type="molecule type" value="Genomic_DNA"/>
</dbReference>
<comment type="subcellular location">
    <subcellularLocation>
        <location evidence="1">Cell membrane</location>
        <topology evidence="1">Multi-pass membrane protein</topology>
    </subcellularLocation>
</comment>
<feature type="transmembrane region" description="Helical" evidence="10">
    <location>
        <begin position="12"/>
        <end position="31"/>
    </location>
</feature>
<evidence type="ECO:0000256" key="2">
    <source>
        <dbReference type="ARBA" id="ARBA00007935"/>
    </source>
</evidence>
<keyword evidence="4" id="KW-1003">Cell membrane</keyword>
<keyword evidence="8" id="KW-0408">Iron</keyword>
<feature type="transmembrane region" description="Helical" evidence="10">
    <location>
        <begin position="131"/>
        <end position="155"/>
    </location>
</feature>
<evidence type="ECO:0000256" key="6">
    <source>
        <dbReference type="ARBA" id="ARBA00022692"/>
    </source>
</evidence>
<feature type="transmembrane region" description="Helical" evidence="10">
    <location>
        <begin position="102"/>
        <end position="119"/>
    </location>
</feature>
<dbReference type="InterPro" id="IPR037294">
    <property type="entry name" value="ABC_BtuC-like"/>
</dbReference>
<feature type="transmembrane region" description="Helical" evidence="10">
    <location>
        <begin position="290"/>
        <end position="311"/>
    </location>
</feature>
<keyword evidence="5" id="KW-0410">Iron transport</keyword>